<evidence type="ECO:0000313" key="2">
    <source>
        <dbReference type="EMBL" id="KGQ29881.1"/>
    </source>
</evidence>
<accession>A0A0A2XBU5</accession>
<dbReference type="Proteomes" id="UP000030526">
    <property type="component" value="Unassembled WGS sequence"/>
</dbReference>
<name>A0A0A2XBU5_9PAST</name>
<dbReference type="SUPFAM" id="SSF160719">
    <property type="entry name" value="gpW/gp25-like"/>
    <property type="match status" value="1"/>
</dbReference>
<dbReference type="Pfam" id="PF04965">
    <property type="entry name" value="GPW_gp25"/>
    <property type="match status" value="1"/>
</dbReference>
<dbReference type="EMBL" id="JPXS01000059">
    <property type="protein sequence ID" value="KGQ29881.1"/>
    <property type="molecule type" value="Genomic_DNA"/>
</dbReference>
<reference evidence="2 3" key="1">
    <citation type="submission" date="2014-08" db="EMBL/GenBank/DDBJ databases">
        <title>Chaperone-usher fimbriae in a diverse selection of Gallibacterium genomes.</title>
        <authorList>
            <person name="Kudirkiene E."/>
            <person name="Bager R.J."/>
            <person name="Johnson T.J."/>
            <person name="Bojesen A.M."/>
        </authorList>
    </citation>
    <scope>NUCLEOTIDE SEQUENCE [LARGE SCALE GENOMIC DNA]</scope>
    <source>
        <strain evidence="2 3">20558/3kl.</strain>
    </source>
</reference>
<gene>
    <name evidence="2" type="ORF">JP32_10055</name>
</gene>
<comment type="caution">
    <text evidence="2">The sequence shown here is derived from an EMBL/GenBank/DDBJ whole genome shotgun (WGS) entry which is preliminary data.</text>
</comment>
<sequence length="110" mass="12597">MNSENGAMIIDEVEHIRQSVRDIVITAIGTRLQQRDYGSYLYQLIDKSVNQALLLQLSAVCVSALRRWEPRIDIERFMVRVEQNKVVAELWAVLKGTQQSLVASLVLREV</sequence>
<proteinExistence type="predicted"/>
<feature type="domain" description="IraD/Gp25-like" evidence="1">
    <location>
        <begin position="13"/>
        <end position="90"/>
    </location>
</feature>
<protein>
    <submittedName>
        <fullName evidence="2">Baseplate wedge subunit</fullName>
    </submittedName>
</protein>
<evidence type="ECO:0000313" key="3">
    <source>
        <dbReference type="Proteomes" id="UP000030526"/>
    </source>
</evidence>
<dbReference type="InterPro" id="IPR007048">
    <property type="entry name" value="IraD/Gp25-like"/>
</dbReference>
<dbReference type="RefSeq" id="WP_039084668.1">
    <property type="nucleotide sequence ID" value="NZ_JPXS01000059.1"/>
</dbReference>
<evidence type="ECO:0000259" key="1">
    <source>
        <dbReference type="Pfam" id="PF04965"/>
    </source>
</evidence>
<organism evidence="2 3">
    <name type="scientific">Gallibacterium anatis</name>
    <dbReference type="NCBI Taxonomy" id="750"/>
    <lineage>
        <taxon>Bacteria</taxon>
        <taxon>Pseudomonadati</taxon>
        <taxon>Pseudomonadota</taxon>
        <taxon>Gammaproteobacteria</taxon>
        <taxon>Pasteurellales</taxon>
        <taxon>Pasteurellaceae</taxon>
        <taxon>Gallibacterium</taxon>
    </lineage>
</organism>
<dbReference type="AlphaFoldDB" id="A0A0A2XBU5"/>
<dbReference type="Gene3D" id="3.10.450.40">
    <property type="match status" value="1"/>
</dbReference>